<proteinExistence type="predicted"/>
<keyword evidence="2" id="KW-0812">Transmembrane</keyword>
<evidence type="ECO:0000256" key="2">
    <source>
        <dbReference type="SAM" id="Phobius"/>
    </source>
</evidence>
<dbReference type="Proteomes" id="UP001374579">
    <property type="component" value="Unassembled WGS sequence"/>
</dbReference>
<comment type="caution">
    <text evidence="3">The sequence shown here is derived from an EMBL/GenBank/DDBJ whole genome shotgun (WGS) entry which is preliminary data.</text>
</comment>
<protein>
    <submittedName>
        <fullName evidence="3">Uncharacterized protein</fullName>
    </submittedName>
</protein>
<feature type="compositionally biased region" description="Basic and acidic residues" evidence="1">
    <location>
        <begin position="1"/>
        <end position="13"/>
    </location>
</feature>
<name>A0AAN9ALL3_9CAEN</name>
<evidence type="ECO:0000256" key="1">
    <source>
        <dbReference type="SAM" id="MobiDB-lite"/>
    </source>
</evidence>
<accession>A0AAN9ALL3</accession>
<dbReference type="EMBL" id="JBAMIC010002826">
    <property type="protein sequence ID" value="KAK7089127.1"/>
    <property type="molecule type" value="Genomic_DNA"/>
</dbReference>
<evidence type="ECO:0000313" key="4">
    <source>
        <dbReference type="Proteomes" id="UP001374579"/>
    </source>
</evidence>
<keyword evidence="4" id="KW-1185">Reference proteome</keyword>
<keyword evidence="2" id="KW-1133">Transmembrane helix</keyword>
<gene>
    <name evidence="3" type="ORF">V1264_024367</name>
</gene>
<reference evidence="3 4" key="1">
    <citation type="submission" date="2024-02" db="EMBL/GenBank/DDBJ databases">
        <title>Chromosome-scale genome assembly of the rough periwinkle Littorina saxatilis.</title>
        <authorList>
            <person name="De Jode A."/>
            <person name="Faria R."/>
            <person name="Formenti G."/>
            <person name="Sims Y."/>
            <person name="Smith T.P."/>
            <person name="Tracey A."/>
            <person name="Wood J.M.D."/>
            <person name="Zagrodzka Z.B."/>
            <person name="Johannesson K."/>
            <person name="Butlin R.K."/>
            <person name="Leder E.H."/>
        </authorList>
    </citation>
    <scope>NUCLEOTIDE SEQUENCE [LARGE SCALE GENOMIC DNA]</scope>
    <source>
        <strain evidence="3">Snail1</strain>
        <tissue evidence="3">Muscle</tissue>
    </source>
</reference>
<feature type="region of interest" description="Disordered" evidence="1">
    <location>
        <begin position="1"/>
        <end position="46"/>
    </location>
</feature>
<feature type="transmembrane region" description="Helical" evidence="2">
    <location>
        <begin position="63"/>
        <end position="86"/>
    </location>
</feature>
<keyword evidence="2" id="KW-0472">Membrane</keyword>
<sequence length="193" mass="20516">MRETVTKLEEKSSTADGKNIDNVTNGDNIDGGDVKQDANDDDDSADTSATVAAAPVNVSHVGAIVAAVNVSTIVVIGVVIVVFRVIRARLGRRPRRVASPPPPCSLDRTSSMRRRQEMFGSVHYAPFDKTRSSTSSRIYDEIPAVPVAATSVDTPPAVVSVPVLAPVRLDNVAADDTSIYLTPVVSPRDRVLP</sequence>
<organism evidence="3 4">
    <name type="scientific">Littorina saxatilis</name>
    <dbReference type="NCBI Taxonomy" id="31220"/>
    <lineage>
        <taxon>Eukaryota</taxon>
        <taxon>Metazoa</taxon>
        <taxon>Spiralia</taxon>
        <taxon>Lophotrochozoa</taxon>
        <taxon>Mollusca</taxon>
        <taxon>Gastropoda</taxon>
        <taxon>Caenogastropoda</taxon>
        <taxon>Littorinimorpha</taxon>
        <taxon>Littorinoidea</taxon>
        <taxon>Littorinidae</taxon>
        <taxon>Littorina</taxon>
    </lineage>
</organism>
<evidence type="ECO:0000313" key="3">
    <source>
        <dbReference type="EMBL" id="KAK7089127.1"/>
    </source>
</evidence>
<dbReference type="AlphaFoldDB" id="A0AAN9ALL3"/>